<dbReference type="PANTHER" id="PTHR30151">
    <property type="entry name" value="ALKANE SULFONATE ABC TRANSPORTER-RELATED, MEMBRANE SUBUNIT"/>
    <property type="match status" value="1"/>
</dbReference>
<dbReference type="EMBL" id="BAABLP010000003">
    <property type="protein sequence ID" value="GAA4746589.1"/>
    <property type="molecule type" value="Genomic_DNA"/>
</dbReference>
<evidence type="ECO:0000256" key="2">
    <source>
        <dbReference type="ARBA" id="ARBA00022448"/>
    </source>
</evidence>
<accession>A0ABP8Z4X3</accession>
<name>A0ABP8Z4X3_9MICO</name>
<feature type="transmembrane region" description="Helical" evidence="7">
    <location>
        <begin position="169"/>
        <end position="192"/>
    </location>
</feature>
<dbReference type="PANTHER" id="PTHR30151:SF0">
    <property type="entry name" value="ABC TRANSPORTER PERMEASE PROTEIN MJ0413-RELATED"/>
    <property type="match status" value="1"/>
</dbReference>
<comment type="caution">
    <text evidence="9">The sequence shown here is derived from an EMBL/GenBank/DDBJ whole genome shotgun (WGS) entry which is preliminary data.</text>
</comment>
<keyword evidence="2 7" id="KW-0813">Transport</keyword>
<gene>
    <name evidence="9" type="ORF">GCM10025783_18260</name>
</gene>
<keyword evidence="6 7" id="KW-0472">Membrane</keyword>
<evidence type="ECO:0000256" key="5">
    <source>
        <dbReference type="ARBA" id="ARBA00022989"/>
    </source>
</evidence>
<evidence type="ECO:0000313" key="9">
    <source>
        <dbReference type="EMBL" id="GAA4746589.1"/>
    </source>
</evidence>
<evidence type="ECO:0000256" key="7">
    <source>
        <dbReference type="RuleBase" id="RU363032"/>
    </source>
</evidence>
<keyword evidence="5 7" id="KW-1133">Transmembrane helix</keyword>
<sequence>MTVTAPAAPGDLGTALAPVGAPRAGRPALRRVLLTVAALVVLAAIWEAYKALGPADGLRIGGNLVLPRSNDDAMPHVWAVAAELGRPLSAVPGGPSVGAAVFAAAVTSLAIAAQGFLLGLVAGALLALLMSRFRVAERGLLPWIVLSQTVPLVALAPLVAVWGAQLPGWSAWSTVTVIAAYLAFFPISVGLLKGLDSPDAVHRDLFVAEGASFWRTLLHLRLPASVPYLLPALRLGVASAVIGGIVAEVSTGTDGGIGRTIITFAVTSTGDPARPWAAILGAIAVGLVAAGVVSAIGPLLSRFRRGEVA</sequence>
<dbReference type="InterPro" id="IPR000515">
    <property type="entry name" value="MetI-like"/>
</dbReference>
<feature type="transmembrane region" description="Helical" evidence="7">
    <location>
        <begin position="97"/>
        <end position="128"/>
    </location>
</feature>
<dbReference type="RefSeq" id="WP_345480823.1">
    <property type="nucleotide sequence ID" value="NZ_BAABLP010000003.1"/>
</dbReference>
<feature type="transmembrane region" description="Helical" evidence="7">
    <location>
        <begin position="276"/>
        <end position="300"/>
    </location>
</feature>
<protein>
    <recommendedName>
        <fullName evidence="8">ABC transmembrane type-1 domain-containing protein</fullName>
    </recommendedName>
</protein>
<evidence type="ECO:0000256" key="1">
    <source>
        <dbReference type="ARBA" id="ARBA00004651"/>
    </source>
</evidence>
<evidence type="ECO:0000256" key="3">
    <source>
        <dbReference type="ARBA" id="ARBA00022475"/>
    </source>
</evidence>
<reference evidence="10" key="1">
    <citation type="journal article" date="2019" name="Int. J. Syst. Evol. Microbiol.">
        <title>The Global Catalogue of Microorganisms (GCM) 10K type strain sequencing project: providing services to taxonomists for standard genome sequencing and annotation.</title>
        <authorList>
            <consortium name="The Broad Institute Genomics Platform"/>
            <consortium name="The Broad Institute Genome Sequencing Center for Infectious Disease"/>
            <person name="Wu L."/>
            <person name="Ma J."/>
        </authorList>
    </citation>
    <scope>NUCLEOTIDE SEQUENCE [LARGE SCALE GENOMIC DNA]</scope>
    <source>
        <strain evidence="10">JCM 19015</strain>
    </source>
</reference>
<dbReference type="Proteomes" id="UP001500121">
    <property type="component" value="Unassembled WGS sequence"/>
</dbReference>
<feature type="transmembrane region" description="Helical" evidence="7">
    <location>
        <begin position="228"/>
        <end position="247"/>
    </location>
</feature>
<dbReference type="InterPro" id="IPR035906">
    <property type="entry name" value="MetI-like_sf"/>
</dbReference>
<feature type="transmembrane region" description="Helical" evidence="7">
    <location>
        <begin position="140"/>
        <end position="163"/>
    </location>
</feature>
<dbReference type="Pfam" id="PF00528">
    <property type="entry name" value="BPD_transp_1"/>
    <property type="match status" value="1"/>
</dbReference>
<dbReference type="SUPFAM" id="SSF161098">
    <property type="entry name" value="MetI-like"/>
    <property type="match status" value="1"/>
</dbReference>
<comment type="similarity">
    <text evidence="7">Belongs to the binding-protein-dependent transport system permease family.</text>
</comment>
<keyword evidence="4 7" id="KW-0812">Transmembrane</keyword>
<evidence type="ECO:0000256" key="6">
    <source>
        <dbReference type="ARBA" id="ARBA00023136"/>
    </source>
</evidence>
<dbReference type="PROSITE" id="PS50928">
    <property type="entry name" value="ABC_TM1"/>
    <property type="match status" value="1"/>
</dbReference>
<evidence type="ECO:0000256" key="4">
    <source>
        <dbReference type="ARBA" id="ARBA00022692"/>
    </source>
</evidence>
<keyword evidence="10" id="KW-1185">Reference proteome</keyword>
<keyword evidence="3" id="KW-1003">Cell membrane</keyword>
<feature type="transmembrane region" description="Helical" evidence="7">
    <location>
        <begin position="32"/>
        <end position="49"/>
    </location>
</feature>
<evidence type="ECO:0000259" key="8">
    <source>
        <dbReference type="PROSITE" id="PS50928"/>
    </source>
</evidence>
<dbReference type="Gene3D" id="1.10.3720.10">
    <property type="entry name" value="MetI-like"/>
    <property type="match status" value="1"/>
</dbReference>
<organism evidence="9 10">
    <name type="scientific">Amnibacterium soli</name>
    <dbReference type="NCBI Taxonomy" id="1282736"/>
    <lineage>
        <taxon>Bacteria</taxon>
        <taxon>Bacillati</taxon>
        <taxon>Actinomycetota</taxon>
        <taxon>Actinomycetes</taxon>
        <taxon>Micrococcales</taxon>
        <taxon>Microbacteriaceae</taxon>
        <taxon>Amnibacterium</taxon>
    </lineage>
</organism>
<dbReference type="CDD" id="cd06261">
    <property type="entry name" value="TM_PBP2"/>
    <property type="match status" value="1"/>
</dbReference>
<proteinExistence type="inferred from homology"/>
<comment type="subcellular location">
    <subcellularLocation>
        <location evidence="1 7">Cell membrane</location>
        <topology evidence="1 7">Multi-pass membrane protein</topology>
    </subcellularLocation>
</comment>
<feature type="domain" description="ABC transmembrane type-1" evidence="8">
    <location>
        <begin position="105"/>
        <end position="297"/>
    </location>
</feature>
<evidence type="ECO:0000313" key="10">
    <source>
        <dbReference type="Proteomes" id="UP001500121"/>
    </source>
</evidence>